<dbReference type="OrthoDB" id="6237231at2"/>
<sequence length="219" mass="24175">MTLRAPLLPRLRRPVFRPRLALLLLVPLALAACARPAPPDLRATLSRAQIDGFDQPLILAELPQLGTGATLVPVARNGDVRTWSTADGVGLSYRDGLPVATRGLGVDLMNADVTGSLAAIAGRTPPGMVDGYYPRFHSHLDGAGQIRYLSFQCRVTARRTETITLIGQRHVVQRIDETCHLPETRVENSYWRGDDGTLWRTKQWLSEDAGYLITERLKT</sequence>
<dbReference type="Pfam" id="PF11102">
    <property type="entry name" value="YjbF"/>
    <property type="match status" value="1"/>
</dbReference>
<dbReference type="InterPro" id="IPR021308">
    <property type="entry name" value="GfcB"/>
</dbReference>
<dbReference type="AlphaFoldDB" id="A0A291M549"/>
<feature type="signal peptide" evidence="1">
    <location>
        <begin position="1"/>
        <end position="31"/>
    </location>
</feature>
<dbReference type="RefSeq" id="WP_088664945.1">
    <property type="nucleotide sequence ID" value="NZ_CP021408.1"/>
</dbReference>
<accession>A0A291M549</accession>
<dbReference type="Proteomes" id="UP000219050">
    <property type="component" value="Plasmid pDY25-D"/>
</dbReference>
<name>A0A291M549_9RHOB</name>
<dbReference type="EMBL" id="CP021408">
    <property type="protein sequence ID" value="ATI43938.1"/>
    <property type="molecule type" value="Genomic_DNA"/>
</dbReference>
<dbReference type="SUPFAM" id="SSF159270">
    <property type="entry name" value="YmcC-like"/>
    <property type="match status" value="1"/>
</dbReference>
<dbReference type="KEGG" id="cmag:CBW24_17495"/>
<evidence type="ECO:0000313" key="3">
    <source>
        <dbReference type="Proteomes" id="UP000219050"/>
    </source>
</evidence>
<reference evidence="2 3" key="1">
    <citation type="submission" date="2017-05" db="EMBL/GenBank/DDBJ databases">
        <title>Comparative genomic and metabolic analysis of manganese-oxidizing mechanisms in Celeribater manganoxidans DY25T: its adaption to the environment of polymetallic nodule.</title>
        <authorList>
            <person name="Wang X."/>
        </authorList>
    </citation>
    <scope>NUCLEOTIDE SEQUENCE [LARGE SCALE GENOMIC DNA]</scope>
    <source>
        <strain evidence="2 3">DY25</strain>
        <plasmid evidence="3">pdy25-d</plasmid>
    </source>
</reference>
<evidence type="ECO:0000256" key="1">
    <source>
        <dbReference type="SAM" id="SignalP"/>
    </source>
</evidence>
<evidence type="ECO:0000313" key="2">
    <source>
        <dbReference type="EMBL" id="ATI43938.1"/>
    </source>
</evidence>
<dbReference type="InterPro" id="IPR023373">
    <property type="entry name" value="YmcC_sf"/>
</dbReference>
<proteinExistence type="predicted"/>
<protein>
    <recommendedName>
        <fullName evidence="4">Group 4 capsule polysaccharide lipoprotein GfcB/YjbF</fullName>
    </recommendedName>
</protein>
<keyword evidence="2" id="KW-0614">Plasmid</keyword>
<keyword evidence="3" id="KW-1185">Reference proteome</keyword>
<dbReference type="Gene3D" id="2.40.360.10">
    <property type="entry name" value="YmcC-like"/>
    <property type="match status" value="1"/>
</dbReference>
<keyword evidence="1" id="KW-0732">Signal</keyword>
<geneLocation type="plasmid" evidence="3">
    <name>pdy25-d</name>
</geneLocation>
<evidence type="ECO:0008006" key="4">
    <source>
        <dbReference type="Google" id="ProtNLM"/>
    </source>
</evidence>
<gene>
    <name evidence="2" type="ORF">CBW24_17495</name>
</gene>
<dbReference type="PROSITE" id="PS51257">
    <property type="entry name" value="PROKAR_LIPOPROTEIN"/>
    <property type="match status" value="1"/>
</dbReference>
<organism evidence="2 3">
    <name type="scientific">Pacificitalea manganoxidans</name>
    <dbReference type="NCBI Taxonomy" id="1411902"/>
    <lineage>
        <taxon>Bacteria</taxon>
        <taxon>Pseudomonadati</taxon>
        <taxon>Pseudomonadota</taxon>
        <taxon>Alphaproteobacteria</taxon>
        <taxon>Rhodobacterales</taxon>
        <taxon>Paracoccaceae</taxon>
        <taxon>Pacificitalea</taxon>
    </lineage>
</organism>
<feature type="chain" id="PRO_5012900342" description="Group 4 capsule polysaccharide lipoprotein GfcB/YjbF" evidence="1">
    <location>
        <begin position="32"/>
        <end position="219"/>
    </location>
</feature>